<accession>A0AAJ0C9E3</accession>
<feature type="region of interest" description="Disordered" evidence="1">
    <location>
        <begin position="159"/>
        <end position="292"/>
    </location>
</feature>
<evidence type="ECO:0000256" key="1">
    <source>
        <dbReference type="SAM" id="MobiDB-lite"/>
    </source>
</evidence>
<feature type="region of interest" description="Disordered" evidence="1">
    <location>
        <begin position="1"/>
        <end position="126"/>
    </location>
</feature>
<name>A0AAJ0C9E3_9PEZI</name>
<dbReference type="GeneID" id="85306038"/>
<dbReference type="PANTHER" id="PTHR39606:SF1">
    <property type="entry name" value="CELL SURFACE PROTEIN"/>
    <property type="match status" value="1"/>
</dbReference>
<feature type="compositionally biased region" description="Basic and acidic residues" evidence="1">
    <location>
        <begin position="261"/>
        <end position="274"/>
    </location>
</feature>
<keyword evidence="3" id="KW-1185">Reference proteome</keyword>
<sequence length="292" mass="28721">MSSIVNKVKDALNPDKSHGSEGTHGTHGTQGTHGAREGEYGSSTGGYTQGPGQTAGGVGIGRNAGASYNEGYTGTTGATGNVREGEYGPHSTRLGNAADPRVDSDLDSSRTTGRHAGAAGAGGLGTSGGGIGSHAGSGAGYGGVGTGAAPASYGAAGYGGAGAGSGATGIGGTQGASTGTYGQQGTRFESDRDGRTAYAGGAPGPAPGTAGPHKSDLLNKADPRVDSDQDASRTLGSNRTYQTGRDPTDASQVPPSVLRRHLGDPSIEHGDRAHDRARRNSVATDQEAFRGI</sequence>
<reference evidence="2" key="1">
    <citation type="submission" date="2023-06" db="EMBL/GenBank/DDBJ databases">
        <title>Genome-scale phylogeny and comparative genomics of the fungal order Sordariales.</title>
        <authorList>
            <consortium name="Lawrence Berkeley National Laboratory"/>
            <person name="Hensen N."/>
            <person name="Bonometti L."/>
            <person name="Westerberg I."/>
            <person name="Brannstrom I.O."/>
            <person name="Guillou S."/>
            <person name="Cros-Aarteil S."/>
            <person name="Calhoun S."/>
            <person name="Haridas S."/>
            <person name="Kuo A."/>
            <person name="Mondo S."/>
            <person name="Pangilinan J."/>
            <person name="Riley R."/>
            <person name="Labutti K."/>
            <person name="Andreopoulos B."/>
            <person name="Lipzen A."/>
            <person name="Chen C."/>
            <person name="Yanf M."/>
            <person name="Daum C."/>
            <person name="Ng V."/>
            <person name="Clum A."/>
            <person name="Steindorff A."/>
            <person name="Ohm R."/>
            <person name="Martin F."/>
            <person name="Silar P."/>
            <person name="Natvig D."/>
            <person name="Lalanne C."/>
            <person name="Gautier V."/>
            <person name="Ament-Velasquez S.L."/>
            <person name="Kruys A."/>
            <person name="Hutchinson M.I."/>
            <person name="Powell A.J."/>
            <person name="Barry K."/>
            <person name="Miller A.N."/>
            <person name="Grigoriev I.V."/>
            <person name="Debuchy R."/>
            <person name="Gladieux P."/>
            <person name="Thoren M.H."/>
            <person name="Johannesson H."/>
        </authorList>
    </citation>
    <scope>NUCLEOTIDE SEQUENCE</scope>
    <source>
        <strain evidence="2">8032-3</strain>
    </source>
</reference>
<evidence type="ECO:0000313" key="2">
    <source>
        <dbReference type="EMBL" id="KAK1771127.1"/>
    </source>
</evidence>
<feature type="compositionally biased region" description="Gly residues" evidence="1">
    <location>
        <begin position="159"/>
        <end position="174"/>
    </location>
</feature>
<feature type="compositionally biased region" description="Polar residues" evidence="1">
    <location>
        <begin position="70"/>
        <end position="79"/>
    </location>
</feature>
<dbReference type="AlphaFoldDB" id="A0AAJ0C9E3"/>
<feature type="compositionally biased region" description="Low complexity" evidence="1">
    <location>
        <begin position="109"/>
        <end position="118"/>
    </location>
</feature>
<dbReference type="EMBL" id="MU838999">
    <property type="protein sequence ID" value="KAK1771127.1"/>
    <property type="molecule type" value="Genomic_DNA"/>
</dbReference>
<feature type="compositionally biased region" description="Gly residues" evidence="1">
    <location>
        <begin position="43"/>
        <end position="62"/>
    </location>
</feature>
<feature type="compositionally biased region" description="Basic and acidic residues" evidence="1">
    <location>
        <begin position="7"/>
        <end position="21"/>
    </location>
</feature>
<dbReference type="Proteomes" id="UP001244011">
    <property type="component" value="Unassembled WGS sequence"/>
</dbReference>
<feature type="compositionally biased region" description="Polar residues" evidence="1">
    <location>
        <begin position="232"/>
        <end position="254"/>
    </location>
</feature>
<dbReference type="PANTHER" id="PTHR39606">
    <property type="entry name" value="SURFACE PROTEIN, PUTATIVE-RELATED"/>
    <property type="match status" value="1"/>
</dbReference>
<feature type="compositionally biased region" description="Basic and acidic residues" evidence="1">
    <location>
        <begin position="213"/>
        <end position="231"/>
    </location>
</feature>
<dbReference type="RefSeq" id="XP_060287340.1">
    <property type="nucleotide sequence ID" value="XM_060422851.1"/>
</dbReference>
<proteinExistence type="predicted"/>
<evidence type="ECO:0000313" key="3">
    <source>
        <dbReference type="Proteomes" id="UP001244011"/>
    </source>
</evidence>
<gene>
    <name evidence="2" type="ORF">QBC33DRAFT_232391</name>
</gene>
<comment type="caution">
    <text evidence="2">The sequence shown here is derived from an EMBL/GenBank/DDBJ whole genome shotgun (WGS) entry which is preliminary data.</text>
</comment>
<protein>
    <submittedName>
        <fullName evidence="2">Uncharacterized protein</fullName>
    </submittedName>
</protein>
<organism evidence="2 3">
    <name type="scientific">Phialemonium atrogriseum</name>
    <dbReference type="NCBI Taxonomy" id="1093897"/>
    <lineage>
        <taxon>Eukaryota</taxon>
        <taxon>Fungi</taxon>
        <taxon>Dikarya</taxon>
        <taxon>Ascomycota</taxon>
        <taxon>Pezizomycotina</taxon>
        <taxon>Sordariomycetes</taxon>
        <taxon>Sordariomycetidae</taxon>
        <taxon>Cephalothecales</taxon>
        <taxon>Cephalothecaceae</taxon>
        <taxon>Phialemonium</taxon>
    </lineage>
</organism>